<dbReference type="Pfam" id="PF14746">
    <property type="entry name" value="WASH-7_C"/>
    <property type="match status" value="2"/>
</dbReference>
<dbReference type="EMBL" id="JALLAZ020000374">
    <property type="protein sequence ID" value="KAL3796743.1"/>
    <property type="molecule type" value="Genomic_DNA"/>
</dbReference>
<comment type="caution">
    <text evidence="5">The sequence shown here is derived from an EMBL/GenBank/DDBJ whole genome shotgun (WGS) entry which is preliminary data.</text>
</comment>
<dbReference type="Pfam" id="PF14744">
    <property type="entry name" value="WASH-7_mid"/>
    <property type="match status" value="1"/>
</dbReference>
<accession>A0ABD3Q8S9</accession>
<dbReference type="PANTHER" id="PTHR31409:SF0">
    <property type="entry name" value="WASH COMPLEX SUBUNIT 4"/>
    <property type="match status" value="1"/>
</dbReference>
<keyword evidence="6" id="KW-1185">Reference proteome</keyword>
<evidence type="ECO:0000259" key="2">
    <source>
        <dbReference type="Pfam" id="PF14744"/>
    </source>
</evidence>
<feature type="region of interest" description="Disordered" evidence="1">
    <location>
        <begin position="493"/>
        <end position="512"/>
    </location>
</feature>
<dbReference type="InterPro" id="IPR027307">
    <property type="entry name" value="WASH7"/>
</dbReference>
<name>A0ABD3Q8S9_9STRA</name>
<dbReference type="PANTHER" id="PTHR31409">
    <property type="entry name" value="WASH COMPLEX SUBUNIT 4"/>
    <property type="match status" value="1"/>
</dbReference>
<proteinExistence type="predicted"/>
<organism evidence="5 6">
    <name type="scientific">Stephanodiscus triporus</name>
    <dbReference type="NCBI Taxonomy" id="2934178"/>
    <lineage>
        <taxon>Eukaryota</taxon>
        <taxon>Sar</taxon>
        <taxon>Stramenopiles</taxon>
        <taxon>Ochrophyta</taxon>
        <taxon>Bacillariophyta</taxon>
        <taxon>Coscinodiscophyceae</taxon>
        <taxon>Thalassiosirophycidae</taxon>
        <taxon>Stephanodiscales</taxon>
        <taxon>Stephanodiscaceae</taxon>
        <taxon>Stephanodiscus</taxon>
    </lineage>
</organism>
<dbReference type="InterPro" id="IPR028191">
    <property type="entry name" value="WASH-4_N"/>
</dbReference>
<evidence type="ECO:0000256" key="1">
    <source>
        <dbReference type="SAM" id="MobiDB-lite"/>
    </source>
</evidence>
<feature type="region of interest" description="Disordered" evidence="1">
    <location>
        <begin position="200"/>
        <end position="243"/>
    </location>
</feature>
<dbReference type="InterPro" id="IPR028282">
    <property type="entry name" value="WASH-7_central"/>
</dbReference>
<feature type="domain" description="WASH complex subunit 7 central" evidence="2">
    <location>
        <begin position="711"/>
        <end position="1050"/>
    </location>
</feature>
<feature type="domain" description="WASH complex subunit 7 C-terminal" evidence="4">
    <location>
        <begin position="1072"/>
        <end position="1175"/>
    </location>
</feature>
<evidence type="ECO:0000259" key="3">
    <source>
        <dbReference type="Pfam" id="PF14745"/>
    </source>
</evidence>
<feature type="domain" description="WASH complex subunit 4 N-terminal" evidence="3">
    <location>
        <begin position="263"/>
        <end position="710"/>
    </location>
</feature>
<dbReference type="InterPro" id="IPR028283">
    <property type="entry name" value="WASH-7_C"/>
</dbReference>
<feature type="compositionally biased region" description="Basic and acidic residues" evidence="1">
    <location>
        <begin position="202"/>
        <end position="222"/>
    </location>
</feature>
<reference evidence="5 6" key="1">
    <citation type="submission" date="2024-10" db="EMBL/GenBank/DDBJ databases">
        <title>Updated reference genomes for cyclostephanoid diatoms.</title>
        <authorList>
            <person name="Roberts W.R."/>
            <person name="Alverson A.J."/>
        </authorList>
    </citation>
    <scope>NUCLEOTIDE SEQUENCE [LARGE SCALE GENOMIC DNA]</scope>
    <source>
        <strain evidence="5 6">AJA276-08</strain>
    </source>
</reference>
<evidence type="ECO:0000313" key="6">
    <source>
        <dbReference type="Proteomes" id="UP001530315"/>
    </source>
</evidence>
<dbReference type="Proteomes" id="UP001530315">
    <property type="component" value="Unassembled WGS sequence"/>
</dbReference>
<feature type="compositionally biased region" description="Low complexity" evidence="1">
    <location>
        <begin position="223"/>
        <end position="236"/>
    </location>
</feature>
<feature type="region of interest" description="Disordered" evidence="1">
    <location>
        <begin position="51"/>
        <end position="73"/>
    </location>
</feature>
<feature type="domain" description="WASH complex subunit 7 C-terminal" evidence="4">
    <location>
        <begin position="1202"/>
        <end position="1295"/>
    </location>
</feature>
<protein>
    <submittedName>
        <fullName evidence="5">Uncharacterized protein</fullName>
    </submittedName>
</protein>
<evidence type="ECO:0000313" key="5">
    <source>
        <dbReference type="EMBL" id="KAL3796743.1"/>
    </source>
</evidence>
<evidence type="ECO:0000259" key="4">
    <source>
        <dbReference type="Pfam" id="PF14746"/>
    </source>
</evidence>
<sequence>MRSSCPQPPLDDAITGGGSSAPCDVHFSGMNVRLDPLERCAPHRIVVPQQTTTTTTGDGGGWGGDPRRARGGPNGIVVRGEVDGGAYDAGQRSTTWNAITALSTLCEEVHELDVTFRSRILPSIVLFGADDDIVPSRTESKRDALDEEAHGRRESALLACMGKFLPALQLASNGTSRVRRLIKNMVVQLGAVRIPSAAPVSYDERRGGEREGGTNHDDKDVRSASAANNVASPSPNGEYMAKGENGPPVFGPGTPMFRLGKAISIALRILVAVDVAVSSNADLQEAWLMYKDVVMDWSEQKRNDNSLDSEFESFERMMVQLDFNLLSSRSFITAVEQDFDPHGRFQAAKFALWDEVKSIVSTLYGQYCERVNTEQETTERLDCAGIYAMYVLYRRLLPPNVVPDARLHKSLWSVFPAMCPILELYGPLHFMPREFMMSYAPYKAVKGCSAEIPEIRSAAATMVLKWDGSFSARVAKIRMNALSWIAVADSELSPTVPEPRSQSVDEENDDDADDEALEMSVASIEVATTCILRGMQIAHSASILLRSQLVAHRTLGLTYDPDHVVSLMSLMEVLKAIEKMLRVRRRSALLATQRSTLKMLAQHILRRFDKVRSFVDKCSSSMDFSRNSDRARSITRISACLTALEGVLQGTTSFSPIRRHSIAFSVAACMETTILDVFTANDLLAVEGYIKDLSQVASIEESLCQVCDCSFLYFYRDMFPQFVSALYRKNLNSAVSHTQLVMSAFSDPERILMQVRHLEQDPSSGVTPFQSGYQKFVLNVLKEEFVGPICEMIETDLRLATSGAKGINALLRKFIASPPLHICHMRIYVKGEVENYLEKSFYDLSTLNLNDCNTYNRMRIIATERYGLQLTDASLPDGSLDNGVDFIDIVRDLNPFISRYNYNLIEQSFVERRPERGAKFLNTIDIRTVSASLRQHGLGIISSTVNICYKLLARKFQSFVEFLGNDNIKSLLSREFRWFENQRNEGNTMYPFDRALTFSQEIKKLEADSGNNALDECRVIISEMGNVVSLVRMVRAAKRRVLSDEMPFLSAYSAADTAEGFKDNNSTKDSNTTSAKSGVDDVISDILQKSDPDFVRAFVNVFQDVIKKSESGSSVMCSFFCIVPAICLCWMENSHMGKEMMHKKNITRDGYYTDDGFAVGLAFVLSVFGQTKSYNRYVTGVKMCVDIQFSIFAAFVYTWISSQHVSLNWFQSIQSKYASDEEDLIEKKNAQEVNRNAKLAASKQSSWFSSSIEVDNKDEDDEMTILNLLGKRLDGNRREMAMLFFSMHVALSFFKDNHSG</sequence>
<dbReference type="Pfam" id="PF14745">
    <property type="entry name" value="WASH-4_N"/>
    <property type="match status" value="1"/>
</dbReference>
<gene>
    <name evidence="5" type="ORF">ACHAW5_004248</name>
</gene>